<evidence type="ECO:0000256" key="4">
    <source>
        <dbReference type="PROSITE-ProRule" id="PRU00335"/>
    </source>
</evidence>
<protein>
    <submittedName>
        <fullName evidence="6">TetR/AcrR family transcriptional repressor of nem operon</fullName>
    </submittedName>
</protein>
<reference evidence="6 7" key="1">
    <citation type="submission" date="2023-07" db="EMBL/GenBank/DDBJ databases">
        <title>Genomic Encyclopedia of Type Strains, Phase IV (KMG-IV): sequencing the most valuable type-strain genomes for metagenomic binning, comparative biology and taxonomic classification.</title>
        <authorList>
            <person name="Goeker M."/>
        </authorList>
    </citation>
    <scope>NUCLEOTIDE SEQUENCE [LARGE SCALE GENOMIC DNA]</scope>
    <source>
        <strain evidence="6 7">DSM 5896</strain>
    </source>
</reference>
<dbReference type="InterPro" id="IPR036271">
    <property type="entry name" value="Tet_transcr_reg_TetR-rel_C_sf"/>
</dbReference>
<feature type="domain" description="HTH tetR-type" evidence="5">
    <location>
        <begin position="6"/>
        <end position="66"/>
    </location>
</feature>
<dbReference type="SUPFAM" id="SSF48498">
    <property type="entry name" value="Tetracyclin repressor-like, C-terminal domain"/>
    <property type="match status" value="1"/>
</dbReference>
<dbReference type="Proteomes" id="UP001237448">
    <property type="component" value="Unassembled WGS sequence"/>
</dbReference>
<dbReference type="PROSITE" id="PS01081">
    <property type="entry name" value="HTH_TETR_1"/>
    <property type="match status" value="1"/>
</dbReference>
<keyword evidence="3" id="KW-0804">Transcription</keyword>
<keyword evidence="7" id="KW-1185">Reference proteome</keyword>
<dbReference type="PANTHER" id="PTHR47506">
    <property type="entry name" value="TRANSCRIPTIONAL REGULATORY PROTEIN"/>
    <property type="match status" value="1"/>
</dbReference>
<dbReference type="PANTHER" id="PTHR47506:SF1">
    <property type="entry name" value="HTH-TYPE TRANSCRIPTIONAL REGULATOR YJDC"/>
    <property type="match status" value="1"/>
</dbReference>
<evidence type="ECO:0000256" key="1">
    <source>
        <dbReference type="ARBA" id="ARBA00023015"/>
    </source>
</evidence>
<evidence type="ECO:0000313" key="7">
    <source>
        <dbReference type="Proteomes" id="UP001237448"/>
    </source>
</evidence>
<dbReference type="InterPro" id="IPR023772">
    <property type="entry name" value="DNA-bd_HTH_TetR-type_CS"/>
</dbReference>
<keyword evidence="2 4" id="KW-0238">DNA-binding</keyword>
<dbReference type="Gene3D" id="1.10.357.10">
    <property type="entry name" value="Tetracycline Repressor, domain 2"/>
    <property type="match status" value="1"/>
</dbReference>
<dbReference type="SUPFAM" id="SSF46689">
    <property type="entry name" value="Homeodomain-like"/>
    <property type="match status" value="1"/>
</dbReference>
<dbReference type="RefSeq" id="WP_307427087.1">
    <property type="nucleotide sequence ID" value="NZ_JAUSVK010000001.1"/>
</dbReference>
<dbReference type="Pfam" id="PF00440">
    <property type="entry name" value="TetR_N"/>
    <property type="match status" value="1"/>
</dbReference>
<evidence type="ECO:0000256" key="2">
    <source>
        <dbReference type="ARBA" id="ARBA00023125"/>
    </source>
</evidence>
<dbReference type="PROSITE" id="PS50977">
    <property type="entry name" value="HTH_TETR_2"/>
    <property type="match status" value="1"/>
</dbReference>
<gene>
    <name evidence="6" type="ORF">J3R73_002537</name>
</gene>
<dbReference type="InterPro" id="IPR009057">
    <property type="entry name" value="Homeodomain-like_sf"/>
</dbReference>
<dbReference type="Pfam" id="PF16925">
    <property type="entry name" value="TetR_C_13"/>
    <property type="match status" value="1"/>
</dbReference>
<feature type="DNA-binding region" description="H-T-H motif" evidence="4">
    <location>
        <begin position="29"/>
        <end position="48"/>
    </location>
</feature>
<dbReference type="InterPro" id="IPR001647">
    <property type="entry name" value="HTH_TetR"/>
</dbReference>
<dbReference type="EMBL" id="JAUSVK010000001">
    <property type="protein sequence ID" value="MDQ0392745.1"/>
    <property type="molecule type" value="Genomic_DNA"/>
</dbReference>
<dbReference type="InterPro" id="IPR011075">
    <property type="entry name" value="TetR_C"/>
</dbReference>
<evidence type="ECO:0000313" key="6">
    <source>
        <dbReference type="EMBL" id="MDQ0392745.1"/>
    </source>
</evidence>
<evidence type="ECO:0000256" key="3">
    <source>
        <dbReference type="ARBA" id="ARBA00023163"/>
    </source>
</evidence>
<comment type="caution">
    <text evidence="6">The sequence shown here is derived from an EMBL/GenBank/DDBJ whole genome shotgun (WGS) entry which is preliminary data.</text>
</comment>
<organism evidence="6 7">
    <name type="scientific">Labrys monachus</name>
    <dbReference type="NCBI Taxonomy" id="217067"/>
    <lineage>
        <taxon>Bacteria</taxon>
        <taxon>Pseudomonadati</taxon>
        <taxon>Pseudomonadota</taxon>
        <taxon>Alphaproteobacteria</taxon>
        <taxon>Hyphomicrobiales</taxon>
        <taxon>Xanthobacteraceae</taxon>
        <taxon>Labrys</taxon>
    </lineage>
</organism>
<accession>A0ABU0FFC5</accession>
<name>A0ABU0FFC5_9HYPH</name>
<sequence>MARPRQFDETAVLDRAMQRFWEHGYEATSVRDLAEAMGLTGASLYNAFGDKRALYRRALDFYIENSFGDRVRRFEGRLAPRQAIGAFFDEIVERSCDAGRRGCMLVNSALEVAPHDPEFQHAVADVLMRIEAFFRRCVEAGQKDGTITSAQSAEDLGRLLMGVLLGIRVLARARPDRDLFEGLLRPVFFLLDLPMKGAIQP</sequence>
<dbReference type="Gene3D" id="1.10.10.60">
    <property type="entry name" value="Homeodomain-like"/>
    <property type="match status" value="1"/>
</dbReference>
<evidence type="ECO:0000259" key="5">
    <source>
        <dbReference type="PROSITE" id="PS50977"/>
    </source>
</evidence>
<proteinExistence type="predicted"/>
<dbReference type="PRINTS" id="PR00455">
    <property type="entry name" value="HTHTETR"/>
</dbReference>
<keyword evidence="1" id="KW-0805">Transcription regulation</keyword>